<sequence>MDYGDQEMTGCRQSDCDRLVGKRTFHFIGLLEPSAESTRTRRPLCDLYRCRSALCDADWRDGLSDQSGTGLSLVWDLFAAGRGRSEGLLRPCHDPTSAGSIPVFATRGS</sequence>
<dbReference type="Gramene" id="GBG90405">
    <property type="protein sequence ID" value="GBG90405"/>
    <property type="gene ID" value="CBR_g50653"/>
</dbReference>
<name>A0A388M7B6_CHABU</name>
<dbReference type="AlphaFoldDB" id="A0A388M7B6"/>
<organism evidence="1 2">
    <name type="scientific">Chara braunii</name>
    <name type="common">Braun's stonewort</name>
    <dbReference type="NCBI Taxonomy" id="69332"/>
    <lineage>
        <taxon>Eukaryota</taxon>
        <taxon>Viridiplantae</taxon>
        <taxon>Streptophyta</taxon>
        <taxon>Charophyceae</taxon>
        <taxon>Charales</taxon>
        <taxon>Characeae</taxon>
        <taxon>Chara</taxon>
    </lineage>
</organism>
<protein>
    <submittedName>
        <fullName evidence="1">Uncharacterized protein</fullName>
    </submittedName>
</protein>
<dbReference type="Proteomes" id="UP000265515">
    <property type="component" value="Unassembled WGS sequence"/>
</dbReference>
<proteinExistence type="predicted"/>
<evidence type="ECO:0000313" key="1">
    <source>
        <dbReference type="EMBL" id="GBG90405.1"/>
    </source>
</evidence>
<evidence type="ECO:0000313" key="2">
    <source>
        <dbReference type="Proteomes" id="UP000265515"/>
    </source>
</evidence>
<reference evidence="1 2" key="1">
    <citation type="journal article" date="2018" name="Cell">
        <title>The Chara Genome: Secondary Complexity and Implications for Plant Terrestrialization.</title>
        <authorList>
            <person name="Nishiyama T."/>
            <person name="Sakayama H."/>
            <person name="Vries J.D."/>
            <person name="Buschmann H."/>
            <person name="Saint-Marcoux D."/>
            <person name="Ullrich K.K."/>
            <person name="Haas F.B."/>
            <person name="Vanderstraeten L."/>
            <person name="Becker D."/>
            <person name="Lang D."/>
            <person name="Vosolsobe S."/>
            <person name="Rombauts S."/>
            <person name="Wilhelmsson P.K.I."/>
            <person name="Janitza P."/>
            <person name="Kern R."/>
            <person name="Heyl A."/>
            <person name="Rumpler F."/>
            <person name="Villalobos L.I.A.C."/>
            <person name="Clay J.M."/>
            <person name="Skokan R."/>
            <person name="Toyoda A."/>
            <person name="Suzuki Y."/>
            <person name="Kagoshima H."/>
            <person name="Schijlen E."/>
            <person name="Tajeshwar N."/>
            <person name="Catarino B."/>
            <person name="Hetherington A.J."/>
            <person name="Saltykova A."/>
            <person name="Bonnot C."/>
            <person name="Breuninger H."/>
            <person name="Symeonidi A."/>
            <person name="Radhakrishnan G.V."/>
            <person name="Van Nieuwerburgh F."/>
            <person name="Deforce D."/>
            <person name="Chang C."/>
            <person name="Karol K.G."/>
            <person name="Hedrich R."/>
            <person name="Ulvskov P."/>
            <person name="Glockner G."/>
            <person name="Delwiche C.F."/>
            <person name="Petrasek J."/>
            <person name="Van de Peer Y."/>
            <person name="Friml J."/>
            <person name="Beilby M."/>
            <person name="Dolan L."/>
            <person name="Kohara Y."/>
            <person name="Sugano S."/>
            <person name="Fujiyama A."/>
            <person name="Delaux P.-M."/>
            <person name="Quint M."/>
            <person name="TheiBen G."/>
            <person name="Hagemann M."/>
            <person name="Harholt J."/>
            <person name="Dunand C."/>
            <person name="Zachgo S."/>
            <person name="Langdale J."/>
            <person name="Maumus F."/>
            <person name="Straeten D.V.D."/>
            <person name="Gould S.B."/>
            <person name="Rensing S.A."/>
        </authorList>
    </citation>
    <scope>NUCLEOTIDE SEQUENCE [LARGE SCALE GENOMIC DNA]</scope>
    <source>
        <strain evidence="1 2">S276</strain>
    </source>
</reference>
<accession>A0A388M7B6</accession>
<comment type="caution">
    <text evidence="1">The sequence shown here is derived from an EMBL/GenBank/DDBJ whole genome shotgun (WGS) entry which is preliminary data.</text>
</comment>
<keyword evidence="2" id="KW-1185">Reference proteome</keyword>
<gene>
    <name evidence="1" type="ORF">CBR_g50653</name>
</gene>
<dbReference type="EMBL" id="BFEA01000808">
    <property type="protein sequence ID" value="GBG90405.1"/>
    <property type="molecule type" value="Genomic_DNA"/>
</dbReference>